<dbReference type="Gene3D" id="3.30.450.30">
    <property type="entry name" value="Dynein light chain 2a, cytoplasmic"/>
    <property type="match status" value="1"/>
</dbReference>
<reference evidence="3" key="2">
    <citation type="journal article" date="2023" name="Science">
        <title>Genomic signatures of disease resistance in endangered staghorn corals.</title>
        <authorList>
            <person name="Vollmer S.V."/>
            <person name="Selwyn J.D."/>
            <person name="Despard B.A."/>
            <person name="Roesel C.L."/>
        </authorList>
    </citation>
    <scope>NUCLEOTIDE SEQUENCE</scope>
    <source>
        <strain evidence="3">K2</strain>
    </source>
</reference>
<dbReference type="PANTHER" id="PTHR10779">
    <property type="entry name" value="DYNEIN LIGHT CHAIN ROADBLOCK"/>
    <property type="match status" value="1"/>
</dbReference>
<feature type="domain" description="Roadblock/LAMTOR2" evidence="2">
    <location>
        <begin position="39"/>
        <end position="127"/>
    </location>
</feature>
<organism evidence="3 4">
    <name type="scientific">Acropora cervicornis</name>
    <name type="common">Staghorn coral</name>
    <dbReference type="NCBI Taxonomy" id="6130"/>
    <lineage>
        <taxon>Eukaryota</taxon>
        <taxon>Metazoa</taxon>
        <taxon>Cnidaria</taxon>
        <taxon>Anthozoa</taxon>
        <taxon>Hexacorallia</taxon>
        <taxon>Scleractinia</taxon>
        <taxon>Astrocoeniina</taxon>
        <taxon>Acroporidae</taxon>
        <taxon>Acropora</taxon>
    </lineage>
</organism>
<sequence length="202" mass="22865">MDAPLKTMNRYYGITRKELLKKLSLEKYLTRMNGTRQQVEDTLERIQSHKGVIGVVVVNDDNIPIRSTLDNATTLQYVSMCNTLCGIARGIVRDTDPQNDLKILRVRTKKNEIIMAPEAGKSLIVIQAEEHAQLPLKVLLDRILFCGDGQLKHTISVGASIGRWNDILMPSWLQIFIESFGVCEVCFLCFNSLLIHIGTYCR</sequence>
<dbReference type="InterPro" id="IPR004942">
    <property type="entry name" value="Roadblock/LAMTOR2_dom"/>
</dbReference>
<comment type="similarity">
    <text evidence="1">Belongs to the GAMAD family.</text>
</comment>
<evidence type="ECO:0000313" key="4">
    <source>
        <dbReference type="Proteomes" id="UP001249851"/>
    </source>
</evidence>
<reference evidence="3" key="1">
    <citation type="journal article" date="2023" name="G3 (Bethesda)">
        <title>Whole genome assembly and annotation of the endangered Caribbean coral Acropora cervicornis.</title>
        <authorList>
            <person name="Selwyn J.D."/>
            <person name="Vollmer S.V."/>
        </authorList>
    </citation>
    <scope>NUCLEOTIDE SEQUENCE</scope>
    <source>
        <strain evidence="3">K2</strain>
    </source>
</reference>
<evidence type="ECO:0000256" key="1">
    <source>
        <dbReference type="ARBA" id="ARBA00007191"/>
    </source>
</evidence>
<name>A0AAD9PTI3_ACRCE</name>
<evidence type="ECO:0000259" key="2">
    <source>
        <dbReference type="SMART" id="SM00960"/>
    </source>
</evidence>
<evidence type="ECO:0000313" key="3">
    <source>
        <dbReference type="EMBL" id="KAK2548819.1"/>
    </source>
</evidence>
<dbReference type="SMART" id="SM00960">
    <property type="entry name" value="Robl_LC7"/>
    <property type="match status" value="1"/>
</dbReference>
<dbReference type="Pfam" id="PF03259">
    <property type="entry name" value="Robl_LC7"/>
    <property type="match status" value="1"/>
</dbReference>
<dbReference type="SUPFAM" id="SSF103196">
    <property type="entry name" value="Roadblock/LC7 domain"/>
    <property type="match status" value="1"/>
</dbReference>
<gene>
    <name evidence="3" type="ORF">P5673_030861</name>
</gene>
<proteinExistence type="inferred from homology"/>
<dbReference type="AlphaFoldDB" id="A0AAD9PTI3"/>
<dbReference type="EMBL" id="JARQWQ010000137">
    <property type="protein sequence ID" value="KAK2548819.1"/>
    <property type="molecule type" value="Genomic_DNA"/>
</dbReference>
<keyword evidence="4" id="KW-1185">Reference proteome</keyword>
<comment type="caution">
    <text evidence="3">The sequence shown here is derived from an EMBL/GenBank/DDBJ whole genome shotgun (WGS) entry which is preliminary data.</text>
</comment>
<accession>A0AAD9PTI3</accession>
<dbReference type="Proteomes" id="UP001249851">
    <property type="component" value="Unassembled WGS sequence"/>
</dbReference>
<protein>
    <submittedName>
        <fullName evidence="3">Dynein light chain roadblock-type 2</fullName>
    </submittedName>
</protein>
<dbReference type="FunFam" id="3.30.450.30:FF:000009">
    <property type="entry name" value="Dynein light chain roadblock"/>
    <property type="match status" value="1"/>
</dbReference>